<dbReference type="EMBL" id="ADNC01000002">
    <property type="protein sequence ID" value="EFF41811.1"/>
    <property type="molecule type" value="Genomic_DNA"/>
</dbReference>
<keyword evidence="5" id="KW-1185">Reference proteome</keyword>
<feature type="transmembrane region" description="Helical" evidence="2">
    <location>
        <begin position="968"/>
        <end position="990"/>
    </location>
</feature>
<evidence type="ECO:0000313" key="5">
    <source>
        <dbReference type="Proteomes" id="UP000004757"/>
    </source>
</evidence>
<dbReference type="STRING" id="747682.MALL_0139"/>
<feature type="chain" id="PRO_5003066775" description="F5/8 type C domain protein" evidence="3">
    <location>
        <begin position="24"/>
        <end position="996"/>
    </location>
</feature>
<keyword evidence="2" id="KW-0812">Transmembrane</keyword>
<evidence type="ECO:0000256" key="2">
    <source>
        <dbReference type="SAM" id="Phobius"/>
    </source>
</evidence>
<accession>D4XUY2</accession>
<feature type="coiled-coil region" evidence="1">
    <location>
        <begin position="425"/>
        <end position="493"/>
    </location>
</feature>
<reference evidence="4 5" key="1">
    <citation type="submission" date="2010-03" db="EMBL/GenBank/DDBJ databases">
        <authorList>
            <person name="Glass J.I."/>
            <person name="Benders G.A."/>
            <person name="Durkin A.S."/>
            <person name="Farmerie W.G."/>
            <person name="Hlavinka K."/>
            <person name="Hostetler J."/>
            <person name="Jackson J."/>
            <person name="May M.A."/>
            <person name="Miller R.H."/>
            <person name="Paralanov V."/>
            <person name="Radune D."/>
            <person name="Szczypinski B."/>
            <person name="Brown D.R."/>
        </authorList>
    </citation>
    <scope>NUCLEOTIDE SEQUENCE [LARGE SCALE GENOMIC DNA]</scope>
    <source>
        <strain evidence="4 5">A21JP2</strain>
    </source>
</reference>
<gene>
    <name evidence="4" type="ORF">MALL_0139</name>
</gene>
<feature type="coiled-coil region" evidence="1">
    <location>
        <begin position="548"/>
        <end position="575"/>
    </location>
</feature>
<organism evidence="4 5">
    <name type="scientific">Mycoplasmopsis alligatoris A21JP2</name>
    <dbReference type="NCBI Taxonomy" id="747682"/>
    <lineage>
        <taxon>Bacteria</taxon>
        <taxon>Bacillati</taxon>
        <taxon>Mycoplasmatota</taxon>
        <taxon>Mycoplasmoidales</taxon>
        <taxon>Metamycoplasmataceae</taxon>
        <taxon>Mycoplasmopsis</taxon>
    </lineage>
</organism>
<keyword evidence="3" id="KW-0732">Signal</keyword>
<name>D4XUY2_9BACT</name>
<proteinExistence type="predicted"/>
<comment type="caution">
    <text evidence="4">The sequence shown here is derived from an EMBL/GenBank/DDBJ whole genome shotgun (WGS) entry which is preliminary data.</text>
</comment>
<sequence>MNKKTKRIIVASTALPIITAATALLTGYSATYVENDSNKIKYLNRLQHGAGVSINIEGFNTLNAQTDAIDGNLSTAWVTGPNNYPGNDTSLAGKRYVDISFQEQPAVGRFFQIMFKDRNVTQLSLEVLGNNDQKLFTKYHFGPTANVESQKNKFIIDFKNKITGIKKIRILIEVWDTKNYIWDSTSVNTSIGINEIMMFEGSIDLDYVDKAESKIKDLKNLKNQEFYTSDSVASVSGNLNWLRSKHQSAFNNEVSNPTNFIKVEEKKPNYQGVLKSIDDSINLLKTNKEALDELIDERKKDYAATAGANNKLAIDIFNKALDAIHAKYVDKEKLTRNEAEPFFSEIKKLTADKQTPKFFVLSALREYKKQLDDTVEEKSRQDIMKWVDTEINSVTNEKNEGFDEKKKKTYMDRLGLIDKSKVTYKSHLEKELETIQNENRDLYTIEAEKQFLDAFTKIRERVSKLTSLNKNDYEKIKNELNELKKNTLVTKSQDLLNKLNLAKSKVSITDSKESVLIYRKNIDKLIEEVNNYGGSIDNNRHGEILTRLGKLKEHLISYKDQLKKALDEAEKISLEGVEGTSTTTFKEELKDLKKQLETYTVIDEKTYNAFNKTLTNAKGNVVFNKDIILKHLDLKINEELYTKSSVDIFKNKATALKDEVNKKTTLNLNEYDLYKVKYENIKEENLVTYRKYLQDLIKTKAPASFEYLTAESKTQFVSKFTEIVAAINKPETIFTASNYKAEEAKINNLPKLQSNAEKLKEVIANYKSKFTGKSSIYVGKSIEDFNRVLDQQNKALDKAQLTIEKYDEAERLLKEQSEKLQTYNALFKDEVSRLRTLNKSTYYTSDSFDLFVEGVNRLNDRIANDQLTNETYVRNTDKINDLALNTLVTHDEVLRSLYNEINDRHAPTFYSKSTYDTFKQEMEQFREENFPEGEENKNFTSSQFRAKKAQLEAFDINLLDSRLPWKPWVLIGAAIADSIAILVIVALLIVKFLKKS</sequence>
<keyword evidence="2" id="KW-0472">Membrane</keyword>
<feature type="signal peptide" evidence="3">
    <location>
        <begin position="1"/>
        <end position="23"/>
    </location>
</feature>
<evidence type="ECO:0000313" key="4">
    <source>
        <dbReference type="EMBL" id="EFF41811.1"/>
    </source>
</evidence>
<keyword evidence="1" id="KW-0175">Coiled coil</keyword>
<keyword evidence="2" id="KW-1133">Transmembrane helix</keyword>
<feature type="coiled-coil region" evidence="1">
    <location>
        <begin position="749"/>
        <end position="826"/>
    </location>
</feature>
<evidence type="ECO:0008006" key="6">
    <source>
        <dbReference type="Google" id="ProtNLM"/>
    </source>
</evidence>
<evidence type="ECO:0000256" key="1">
    <source>
        <dbReference type="SAM" id="Coils"/>
    </source>
</evidence>
<protein>
    <recommendedName>
        <fullName evidence="6">F5/8 type C domain protein</fullName>
    </recommendedName>
</protein>
<evidence type="ECO:0000256" key="3">
    <source>
        <dbReference type="SAM" id="SignalP"/>
    </source>
</evidence>
<dbReference type="Proteomes" id="UP000004757">
    <property type="component" value="Unassembled WGS sequence"/>
</dbReference>
<dbReference type="AlphaFoldDB" id="D4XUY2"/>
<dbReference type="RefSeq" id="WP_005683084.1">
    <property type="nucleotide sequence ID" value="NZ_ADNC01000002.1"/>
</dbReference>